<dbReference type="OrthoDB" id="7265760at2"/>
<proteinExistence type="predicted"/>
<dbReference type="Proteomes" id="UP000464674">
    <property type="component" value="Chromosome"/>
</dbReference>
<dbReference type="AlphaFoldDB" id="A0A857FMI4"/>
<evidence type="ECO:0000313" key="2">
    <source>
        <dbReference type="Proteomes" id="UP000464674"/>
    </source>
</evidence>
<protein>
    <submittedName>
        <fullName evidence="1">Uncharacterized protein</fullName>
    </submittedName>
</protein>
<dbReference type="EMBL" id="CP041348">
    <property type="protein sequence ID" value="QHC35375.1"/>
    <property type="molecule type" value="Genomic_DNA"/>
</dbReference>
<accession>A0A857FMI4</accession>
<gene>
    <name evidence="1" type="ORF">FMA36_07545</name>
</gene>
<dbReference type="RefSeq" id="WP_159261836.1">
    <property type="nucleotide sequence ID" value="NZ_CP041348.1"/>
</dbReference>
<organism evidence="1 2">
    <name type="scientific">Komagataeibacter xylinus</name>
    <name type="common">Gluconacetobacter xylinus</name>
    <dbReference type="NCBI Taxonomy" id="28448"/>
    <lineage>
        <taxon>Bacteria</taxon>
        <taxon>Pseudomonadati</taxon>
        <taxon>Pseudomonadota</taxon>
        <taxon>Alphaproteobacteria</taxon>
        <taxon>Acetobacterales</taxon>
        <taxon>Acetobacteraceae</taxon>
        <taxon>Komagataeibacter</taxon>
    </lineage>
</organism>
<reference evidence="1 2" key="1">
    <citation type="journal article" date="2020" name="Carbohydr. Polym.">
        <title>Characterization and optimization of production of bacterial cellulose from strain CGMCC 17276 based on whole-genome analysis.</title>
        <authorList>
            <person name="Lu T."/>
            <person name="Gao H."/>
            <person name="Liao B."/>
            <person name="Wu J."/>
            <person name="Zhang W."/>
            <person name="Huang J."/>
            <person name="Liu M."/>
            <person name="Huang J."/>
            <person name="Chang Z."/>
            <person name="Jin M."/>
            <person name="Yi Z."/>
            <person name="Jiang D."/>
        </authorList>
    </citation>
    <scope>NUCLEOTIDE SEQUENCE [LARGE SCALE GENOMIC DNA]</scope>
    <source>
        <strain evidence="1 2">CGMCC 17276</strain>
    </source>
</reference>
<name>A0A857FMI4_KOMXY</name>
<evidence type="ECO:0000313" key="1">
    <source>
        <dbReference type="EMBL" id="QHC35375.1"/>
    </source>
</evidence>
<sequence length="399" mass="44074">MTCLPTVADFDAGAVPAWTLIRTMPAEARGVAHSLFDTLKANRMVVMRSGTHMLSDDEIAAFICENPATLARTLPLIEQWGFAARDDEGALYSPHLLQREIRRQERARKRAEREENLRRFEAAQAAGIIPADDTLRGHHAKINGGKGGRPRKTENAEQARIRRAQEAEAATRQRNIPLMVSLPAPAEIQNRNLNQNRFSVSGGSVSVLGSEVSLDIDKDKKINSSISESAETGFAQTEAIIDDATLDRAVRAVMEAAGFPKDSTRRHTGIVRKWLQAGIPEPVIIQAVADHTAAMHQNREIPQHAGCFDKPVRAAWAQHQISADLPEPAPSPVMQDWEKQARADLVEDHRAWSALMQELGDYGRAKQQWADMAAKRGRPTTELTLEAYLAAYRPQDVAA</sequence>